<evidence type="ECO:0000256" key="3">
    <source>
        <dbReference type="ARBA" id="ARBA00022448"/>
    </source>
</evidence>
<comment type="caution">
    <text evidence="10">The sequence shown here is derived from an EMBL/GenBank/DDBJ whole genome shotgun (WGS) entry which is preliminary data.</text>
</comment>
<keyword evidence="6 8" id="KW-1133">Transmembrane helix</keyword>
<feature type="transmembrane region" description="Helical" evidence="8">
    <location>
        <begin position="318"/>
        <end position="337"/>
    </location>
</feature>
<feature type="transmembrane region" description="Helical" evidence="8">
    <location>
        <begin position="56"/>
        <end position="80"/>
    </location>
</feature>
<evidence type="ECO:0000256" key="6">
    <source>
        <dbReference type="ARBA" id="ARBA00022989"/>
    </source>
</evidence>
<accession>A0A926KTJ2</accession>
<feature type="transmembrane region" description="Helical" evidence="8">
    <location>
        <begin position="373"/>
        <end position="401"/>
    </location>
</feature>
<feature type="transmembrane region" description="Helical" evidence="8">
    <location>
        <begin position="173"/>
        <end position="195"/>
    </location>
</feature>
<evidence type="ECO:0000256" key="1">
    <source>
        <dbReference type="ARBA" id="ARBA00004651"/>
    </source>
</evidence>
<dbReference type="EMBL" id="JACVVD010000005">
    <property type="protein sequence ID" value="MBD0381725.1"/>
    <property type="molecule type" value="Genomic_DNA"/>
</dbReference>
<evidence type="ECO:0000256" key="7">
    <source>
        <dbReference type="ARBA" id="ARBA00023136"/>
    </source>
</evidence>
<dbReference type="InterPro" id="IPR051475">
    <property type="entry name" value="Diverse_Ion_Transporter"/>
</dbReference>
<dbReference type="PANTHER" id="PTHR43568:SF1">
    <property type="entry name" value="P PROTEIN"/>
    <property type="match status" value="1"/>
</dbReference>
<dbReference type="PRINTS" id="PR00758">
    <property type="entry name" value="ARSENICPUMP"/>
</dbReference>
<dbReference type="GO" id="GO:0005886">
    <property type="term" value="C:plasma membrane"/>
    <property type="evidence" value="ECO:0007669"/>
    <property type="project" value="UniProtKB-SubCell"/>
</dbReference>
<evidence type="ECO:0000313" key="11">
    <source>
        <dbReference type="Proteomes" id="UP000650466"/>
    </source>
</evidence>
<evidence type="ECO:0000259" key="9">
    <source>
        <dbReference type="Pfam" id="PF03600"/>
    </source>
</evidence>
<gene>
    <name evidence="10" type="ORF">ICC18_16500</name>
</gene>
<keyword evidence="11" id="KW-1185">Reference proteome</keyword>
<evidence type="ECO:0000256" key="2">
    <source>
        <dbReference type="ARBA" id="ARBA00009843"/>
    </source>
</evidence>
<keyword evidence="3" id="KW-0813">Transport</keyword>
<reference evidence="10" key="1">
    <citation type="submission" date="2020-09" db="EMBL/GenBank/DDBJ databases">
        <title>Draft Genome Sequence of Paenibacillus sp. WST5.</title>
        <authorList>
            <person name="Bao Z."/>
        </authorList>
    </citation>
    <scope>NUCLEOTIDE SEQUENCE</scope>
    <source>
        <strain evidence="10">WST5</strain>
    </source>
</reference>
<comment type="similarity">
    <text evidence="2">Belongs to the CitM (TC 2.A.11) transporter family.</text>
</comment>
<organism evidence="10 11">
    <name type="scientific">Paenibacillus sedimenti</name>
    <dbReference type="NCBI Taxonomy" id="2770274"/>
    <lineage>
        <taxon>Bacteria</taxon>
        <taxon>Bacillati</taxon>
        <taxon>Bacillota</taxon>
        <taxon>Bacilli</taxon>
        <taxon>Bacillales</taxon>
        <taxon>Paenibacillaceae</taxon>
        <taxon>Paenibacillus</taxon>
    </lineage>
</organism>
<evidence type="ECO:0000313" key="10">
    <source>
        <dbReference type="EMBL" id="MBD0381725.1"/>
    </source>
</evidence>
<proteinExistence type="inferred from homology"/>
<feature type="transmembrane region" description="Helical" evidence="8">
    <location>
        <begin position="134"/>
        <end position="153"/>
    </location>
</feature>
<name>A0A926KTJ2_9BACL</name>
<feature type="transmembrane region" description="Helical" evidence="8">
    <location>
        <begin position="92"/>
        <end position="122"/>
    </location>
</feature>
<dbReference type="GO" id="GO:0015105">
    <property type="term" value="F:arsenite transmembrane transporter activity"/>
    <property type="evidence" value="ECO:0007669"/>
    <property type="project" value="InterPro"/>
</dbReference>
<dbReference type="Pfam" id="PF03600">
    <property type="entry name" value="CitMHS"/>
    <property type="match status" value="1"/>
</dbReference>
<sequence length="437" mass="46595">MWQAILGILIFAAAYVSLLVEKWNRNYTVLGGALLMVLLGIVPIGKAVSTYANWHALILIASLFIISGIFQKTGLIAYSTSAIIHKFRLQPFTIILGLSVLAAVTSALLDALLAVAVIVPVVLKITKMMKLSPVPFLISIVISANIGGAATVLGNIPNRMVGAVEPLTMGQFLIALAPLALIMLGIVYMGLWLFYGKRMIVAETYKREPLNFQPSSYLATDRTLLIGGSAVAAVTLVAFVLQGILGWKASYIGAGGAVALMIVDYKEIVRIMKGKDYRSVLQGVMDSQIVFFFGLFIMAGGLAHAGISGFIAARGLEISQGSVTFLSMLVLWLTSFGSAMMDNIPYVAAMIPVIDHAGEMLSGVNNVPVTPLWWSLLIGAAIGSSATLLGSIAGMFTAGLAEQDGIRFSQRDYFIVAAPLSLVLLIVSTIYINVFLL</sequence>
<dbReference type="Proteomes" id="UP000650466">
    <property type="component" value="Unassembled WGS sequence"/>
</dbReference>
<keyword evidence="4" id="KW-1003">Cell membrane</keyword>
<keyword evidence="7 8" id="KW-0472">Membrane</keyword>
<feature type="transmembrane region" description="Helical" evidence="8">
    <location>
        <begin position="29"/>
        <end position="49"/>
    </location>
</feature>
<evidence type="ECO:0000256" key="8">
    <source>
        <dbReference type="SAM" id="Phobius"/>
    </source>
</evidence>
<feature type="transmembrane region" description="Helical" evidence="8">
    <location>
        <begin position="224"/>
        <end position="245"/>
    </location>
</feature>
<evidence type="ECO:0000256" key="4">
    <source>
        <dbReference type="ARBA" id="ARBA00022475"/>
    </source>
</evidence>
<dbReference type="InterPro" id="IPR000802">
    <property type="entry name" value="Arsenical_pump_ArsB"/>
</dbReference>
<feature type="domain" description="Citrate transporter-like" evidence="9">
    <location>
        <begin position="15"/>
        <end position="379"/>
    </location>
</feature>
<comment type="subcellular location">
    <subcellularLocation>
        <location evidence="1">Cell membrane</location>
        <topology evidence="1">Multi-pass membrane protein</topology>
    </subcellularLocation>
</comment>
<dbReference type="InterPro" id="IPR004680">
    <property type="entry name" value="Cit_transptr-like_dom"/>
</dbReference>
<dbReference type="PANTHER" id="PTHR43568">
    <property type="entry name" value="P PROTEIN"/>
    <property type="match status" value="1"/>
</dbReference>
<feature type="transmembrane region" description="Helical" evidence="8">
    <location>
        <begin position="413"/>
        <end position="436"/>
    </location>
</feature>
<keyword evidence="5 8" id="KW-0812">Transmembrane</keyword>
<feature type="transmembrane region" description="Helical" evidence="8">
    <location>
        <begin position="289"/>
        <end position="312"/>
    </location>
</feature>
<protein>
    <recommendedName>
        <fullName evidence="9">Citrate transporter-like domain-containing protein</fullName>
    </recommendedName>
</protein>
<evidence type="ECO:0000256" key="5">
    <source>
        <dbReference type="ARBA" id="ARBA00022692"/>
    </source>
</evidence>
<dbReference type="AlphaFoldDB" id="A0A926KTJ2"/>